<dbReference type="InterPro" id="IPR013783">
    <property type="entry name" value="Ig-like_fold"/>
</dbReference>
<evidence type="ECO:0000259" key="2">
    <source>
        <dbReference type="Pfam" id="PF06439"/>
    </source>
</evidence>
<keyword evidence="5" id="KW-1185">Reference proteome</keyword>
<dbReference type="GO" id="GO:0016787">
    <property type="term" value="F:hydrolase activity"/>
    <property type="evidence" value="ECO:0007669"/>
    <property type="project" value="InterPro"/>
</dbReference>
<evidence type="ECO:0000313" key="5">
    <source>
        <dbReference type="Proteomes" id="UP000257039"/>
    </source>
</evidence>
<dbReference type="Gene3D" id="2.60.40.10">
    <property type="entry name" value="Immunoglobulins"/>
    <property type="match status" value="2"/>
</dbReference>
<dbReference type="InterPro" id="IPR059177">
    <property type="entry name" value="GH29D-like_dom"/>
</dbReference>
<reference evidence="4 5" key="1">
    <citation type="submission" date="2017-04" db="EMBL/GenBank/DDBJ databases">
        <title>Draft genome sequence of Zooshikella ganghwensis VG4 isolated from Red Sea sediments.</title>
        <authorList>
            <person name="Rehman Z."/>
            <person name="Alam I."/>
            <person name="Kamau A."/>
            <person name="Bajic V."/>
            <person name="Leiknes T."/>
        </authorList>
    </citation>
    <scope>NUCLEOTIDE SEQUENCE [LARGE SCALE GENOMIC DNA]</scope>
    <source>
        <strain evidence="4 5">VG4</strain>
    </source>
</reference>
<feature type="region of interest" description="Disordered" evidence="1">
    <location>
        <begin position="202"/>
        <end position="228"/>
    </location>
</feature>
<evidence type="ECO:0000259" key="3">
    <source>
        <dbReference type="Pfam" id="PF13290"/>
    </source>
</evidence>
<feature type="domain" description="3-keto-alpha-glucoside-1,2-lyase/3-keto-2-hydroxy-glucal hydratase" evidence="2">
    <location>
        <begin position="951"/>
        <end position="1121"/>
    </location>
</feature>
<name>A0A4V1INL8_9GAMM</name>
<dbReference type="Pfam" id="PF06439">
    <property type="entry name" value="3keto-disac_hyd"/>
    <property type="match status" value="2"/>
</dbReference>
<dbReference type="Gene3D" id="2.60.120.560">
    <property type="entry name" value="Exo-inulinase, domain 1"/>
    <property type="match status" value="3"/>
</dbReference>
<sequence length="1414" mass="157004">MAILVMGVMILAAKKWVQALFYYSLFVCGVGASWADDGTPDLTVLLAEISAMPEGSWRQVSLNRFDDVWVPAGLRPLFGLSNPEPDRIIAAWSSFAWDSQRGDLVLYGGGHANYTGNEVYRWRGTTRQWERASLPSEIIQDDFGNWRAVDGVDAAPSSAHTYDNTLYLPFHDRVLTFGGAAYNNGGMFIRQVDSTTTRPTGPYLWDPGKADKDKVGGTTGSHVQRMGPHPEILGGNMWQNRDIHTHLMGLPTLPKSHVEGTTALRSSEGKDVVLVNARPGGTHEYLYQYTINDINDPARDSWTLLGTYWNGVNNQGAGLFDPVLNLYVRSGRKVIGFWDLSTPGTENKDQLFYPQSLGNEFNVTRDMGMDYDANRHQYLLWRGYNEVWAIIPPTTVSTGGWRAVKQPLWAGDAPSLGPGTGILGRWKYIKQLDVFIGLQGISAGQIWIYKPIGWESPALAERTLAPQIAPVAGTYTNAQRVTLTANEPGASLLYTMDGLDPEQYGSPYDGPISLSTSTTVKAIAIAPEKRPSRVMSAEYHFNVPPEIASLTLSSTHISDQSFVLLSVSASDPDNQPQALQYQWDIINGQGSIEPVSATEVRYYPADTDSTELHLLQVVVSDGEQTDVESVYLTVTDADGPPLLFYTAFSEGEDGLPPADWLVFDEGNIFAPSRWVKMGLQLVQQSNIYAKPIVASDLAKLGTVLYYPDSFLWQDYQLTTFFYSKDDDAVGVVFRLQDATHYYRFTWNKALGYRRLERREGAIFTLLAEDFVPYVQNQLYQLTVKAEGNQLKVIIDQNEIFNVSDNAFLQGGVGFYSWANEGYHIHSLEVLDNRSNVEPGEAPVIDSLTATPVSVSANESALLQVVASDTDSPESSLIYTWQVLSGNGVLSAANQHTTNYTPEAVDEVEVHRLQVTVSDGLQSITENLNITVLPTSAIPVLEEVFASGLSHHWHMVTTGTTQGPADWAVKDEVLCQSSNVYAPPSSADATLKPGTLLLYQLGYRWQDYELSLNVKSDDDDVMGVLFRVQDEQHYYRFSWSKTFAFRRLEKIEGSDVTVLAEDQVPFSVGQWYSLDINLQGNTIEVAIDDNLILSASDNTFLQGSVGLHTWANQGTCFDDIKIQTKASANKPPVISSIQSLPAFLPSGSSLPLSIEASDPENQPLSWVWSVIGPASLTGEFTTMPMLSTQTVTEPTTLTITATVSDGQWWDKVQQQITLMPAQQPTLLLPSSYEGQRLISDWWSVSEGSRLAPAKWQTSSGTLYDNSNIYSLPITFTDLRKAGSVIYYPAGKHWGNYEVHLKLKSGDDDALGVVFRMQDPQHYYRFEWNKAGNYQRLVRRMADEYTLLAEVAEPYIQGRWYELVIKVNGNQIEVFLDNTLAFQVVDSLLSKGTIGLYTWANHGSQFKDVTVYPVNE</sequence>
<comment type="caution">
    <text evidence="4">The sequence shown here is derived from an EMBL/GenBank/DDBJ whole genome shotgun (WGS) entry which is preliminary data.</text>
</comment>
<dbReference type="InterPro" id="IPR010496">
    <property type="entry name" value="AL/BT2_dom"/>
</dbReference>
<feature type="domain" description="3-keto-alpha-glucoside-1,2-lyase/3-keto-2-hydroxy-glucal hydratase" evidence="2">
    <location>
        <begin position="1262"/>
        <end position="1409"/>
    </location>
</feature>
<organism evidence="4 5">
    <name type="scientific">Zooshikella ganghwensis</name>
    <dbReference type="NCBI Taxonomy" id="202772"/>
    <lineage>
        <taxon>Bacteria</taxon>
        <taxon>Pseudomonadati</taxon>
        <taxon>Pseudomonadota</taxon>
        <taxon>Gammaproteobacteria</taxon>
        <taxon>Oceanospirillales</taxon>
        <taxon>Zooshikellaceae</taxon>
        <taxon>Zooshikella</taxon>
    </lineage>
</organism>
<protein>
    <submittedName>
        <fullName evidence="4">DUF1080 domain-containing protein</fullName>
    </submittedName>
</protein>
<feature type="domain" description="GH29D-like beta-sandwich" evidence="3">
    <location>
        <begin position="470"/>
        <end position="535"/>
    </location>
</feature>
<evidence type="ECO:0000313" key="4">
    <source>
        <dbReference type="EMBL" id="RDH44181.1"/>
    </source>
</evidence>
<gene>
    <name evidence="4" type="ORF">B9G39_12380</name>
</gene>
<dbReference type="EMBL" id="NDXW01000001">
    <property type="protein sequence ID" value="RDH44181.1"/>
    <property type="molecule type" value="Genomic_DNA"/>
</dbReference>
<proteinExistence type="predicted"/>
<accession>A0A4V1INL8</accession>
<dbReference type="Pfam" id="PF13290">
    <property type="entry name" value="CHB_HEX_C_1"/>
    <property type="match status" value="1"/>
</dbReference>
<dbReference type="Proteomes" id="UP000257039">
    <property type="component" value="Unassembled WGS sequence"/>
</dbReference>
<evidence type="ECO:0000256" key="1">
    <source>
        <dbReference type="SAM" id="MobiDB-lite"/>
    </source>
</evidence>